<name>A0ACC3DC10_9PEZI</name>
<accession>A0ACC3DC10</accession>
<keyword evidence="2" id="KW-1185">Reference proteome</keyword>
<sequence length="166" mass="18457">MLASYLSQLIYDCQIIVLSYRLEITYGDGGRSLSSCIVSVRDHWLLNDTPGPVAKLSGSRLLGFEIGRNTVNQAQVRWYSDEETIVYKDIQLTIAQLQKLVAKGVQAARDILERDICFGMKGASQYELSKLVDNGDASLTTCQNSSSRCVATSRLCFRRYVSQAST</sequence>
<proteinExistence type="predicted"/>
<gene>
    <name evidence="1" type="ORF">LTS18_002285</name>
</gene>
<reference evidence="1" key="1">
    <citation type="submission" date="2024-09" db="EMBL/GenBank/DDBJ databases">
        <title>Black Yeasts Isolated from many extreme environments.</title>
        <authorList>
            <person name="Coleine C."/>
            <person name="Stajich J.E."/>
            <person name="Selbmann L."/>
        </authorList>
    </citation>
    <scope>NUCLEOTIDE SEQUENCE</scope>
    <source>
        <strain evidence="1">CCFEE 5737</strain>
    </source>
</reference>
<organism evidence="1 2">
    <name type="scientific">Coniosporium uncinatum</name>
    <dbReference type="NCBI Taxonomy" id="93489"/>
    <lineage>
        <taxon>Eukaryota</taxon>
        <taxon>Fungi</taxon>
        <taxon>Dikarya</taxon>
        <taxon>Ascomycota</taxon>
        <taxon>Pezizomycotina</taxon>
        <taxon>Dothideomycetes</taxon>
        <taxon>Dothideomycetes incertae sedis</taxon>
        <taxon>Coniosporium</taxon>
    </lineage>
</organism>
<evidence type="ECO:0000313" key="1">
    <source>
        <dbReference type="EMBL" id="KAK3064928.1"/>
    </source>
</evidence>
<comment type="caution">
    <text evidence="1">The sequence shown here is derived from an EMBL/GenBank/DDBJ whole genome shotgun (WGS) entry which is preliminary data.</text>
</comment>
<evidence type="ECO:0000313" key="2">
    <source>
        <dbReference type="Proteomes" id="UP001186974"/>
    </source>
</evidence>
<dbReference type="EMBL" id="JAWDJW010006395">
    <property type="protein sequence ID" value="KAK3064928.1"/>
    <property type="molecule type" value="Genomic_DNA"/>
</dbReference>
<protein>
    <submittedName>
        <fullName evidence="1">Uncharacterized protein</fullName>
    </submittedName>
</protein>
<dbReference type="Proteomes" id="UP001186974">
    <property type="component" value="Unassembled WGS sequence"/>
</dbReference>